<dbReference type="AlphaFoldDB" id="A0A0U0T9K1"/>
<feature type="compositionally biased region" description="Basic residues" evidence="1">
    <location>
        <begin position="26"/>
        <end position="37"/>
    </location>
</feature>
<dbReference type="Proteomes" id="UP000038802">
    <property type="component" value="Unassembled WGS sequence"/>
</dbReference>
<organism evidence="2 3">
    <name type="scientific">Mycobacterium tuberculosis</name>
    <dbReference type="NCBI Taxonomy" id="1773"/>
    <lineage>
        <taxon>Bacteria</taxon>
        <taxon>Bacillati</taxon>
        <taxon>Actinomycetota</taxon>
        <taxon>Actinomycetes</taxon>
        <taxon>Mycobacteriales</taxon>
        <taxon>Mycobacteriaceae</taxon>
        <taxon>Mycobacterium</taxon>
        <taxon>Mycobacterium tuberculosis complex</taxon>
    </lineage>
</organism>
<feature type="compositionally biased region" description="Polar residues" evidence="1">
    <location>
        <begin position="1"/>
        <end position="10"/>
    </location>
</feature>
<accession>A0A0U0T9K1</accession>
<dbReference type="EMBL" id="CSAE01001208">
    <property type="protein sequence ID" value="COX39909.1"/>
    <property type="molecule type" value="Genomic_DNA"/>
</dbReference>
<evidence type="ECO:0000313" key="2">
    <source>
        <dbReference type="EMBL" id="COX39909.1"/>
    </source>
</evidence>
<sequence length="87" mass="9424">MGASMVASSLTHRRPRYASPSECHGKGRPVRPPHRARTCGDRNSLSGASIVWNAIRAGTPAARHRATKELALPMQKATPWPITSLAR</sequence>
<name>A0A0U0T9K1_MYCTX</name>
<proteinExistence type="predicted"/>
<evidence type="ECO:0000313" key="3">
    <source>
        <dbReference type="Proteomes" id="UP000038802"/>
    </source>
</evidence>
<evidence type="ECO:0000256" key="1">
    <source>
        <dbReference type="SAM" id="MobiDB-lite"/>
    </source>
</evidence>
<reference evidence="3" key="1">
    <citation type="submission" date="2015-03" db="EMBL/GenBank/DDBJ databases">
        <authorList>
            <consortium name="Pathogen Informatics"/>
        </authorList>
    </citation>
    <scope>NUCLEOTIDE SEQUENCE [LARGE SCALE GENOMIC DNA]</scope>
    <source>
        <strain evidence="3">K00500041</strain>
    </source>
</reference>
<feature type="region of interest" description="Disordered" evidence="1">
    <location>
        <begin position="1"/>
        <end position="42"/>
    </location>
</feature>
<gene>
    <name evidence="2" type="ORF">ERS007703_05182</name>
</gene>
<protein>
    <submittedName>
        <fullName evidence="2">Uncharacterized protein</fullName>
    </submittedName>
</protein>